<proteinExistence type="predicted"/>
<gene>
    <name evidence="1" type="ORF">EDD28_1371</name>
</gene>
<name>A0A3N2DAF3_9MICO</name>
<evidence type="ECO:0000313" key="2">
    <source>
        <dbReference type="Proteomes" id="UP000275356"/>
    </source>
</evidence>
<organism evidence="1 2">
    <name type="scientific">Salana multivorans</name>
    <dbReference type="NCBI Taxonomy" id="120377"/>
    <lineage>
        <taxon>Bacteria</taxon>
        <taxon>Bacillati</taxon>
        <taxon>Actinomycetota</taxon>
        <taxon>Actinomycetes</taxon>
        <taxon>Micrococcales</taxon>
        <taxon>Beutenbergiaceae</taxon>
        <taxon>Salana</taxon>
    </lineage>
</organism>
<dbReference type="Proteomes" id="UP000275356">
    <property type="component" value="Unassembled WGS sequence"/>
</dbReference>
<comment type="caution">
    <text evidence="1">The sequence shown here is derived from an EMBL/GenBank/DDBJ whole genome shotgun (WGS) entry which is preliminary data.</text>
</comment>
<sequence length="101" mass="10533">MFPLPWCDAGGTDAVSRSLSAAADASRRAREHLCDAEPELWRGKASGQFLDARDLDLARLDRVARAIDDATAAAAAHRAARRELAGALAAGGSSGTAGWWG</sequence>
<accession>A0A3N2DAF3</accession>
<dbReference type="AlphaFoldDB" id="A0A3N2DAF3"/>
<evidence type="ECO:0000313" key="1">
    <source>
        <dbReference type="EMBL" id="ROR96780.1"/>
    </source>
</evidence>
<reference evidence="1 2" key="1">
    <citation type="submission" date="2018-11" db="EMBL/GenBank/DDBJ databases">
        <title>Sequencing the genomes of 1000 actinobacteria strains.</title>
        <authorList>
            <person name="Klenk H.-P."/>
        </authorList>
    </citation>
    <scope>NUCLEOTIDE SEQUENCE [LARGE SCALE GENOMIC DNA]</scope>
    <source>
        <strain evidence="1 2">DSM 13521</strain>
    </source>
</reference>
<dbReference type="EMBL" id="RKHQ01000001">
    <property type="protein sequence ID" value="ROR96780.1"/>
    <property type="molecule type" value="Genomic_DNA"/>
</dbReference>
<keyword evidence="2" id="KW-1185">Reference proteome</keyword>
<protein>
    <submittedName>
        <fullName evidence="1">Uncharacterized protein</fullName>
    </submittedName>
</protein>